<protein>
    <recommendedName>
        <fullName evidence="2">Helicase ATP-binding domain-containing protein</fullName>
    </recommendedName>
</protein>
<evidence type="ECO:0000313" key="1">
    <source>
        <dbReference type="EMBL" id="GAG26196.1"/>
    </source>
</evidence>
<name>X0XMK5_9ZZZZ</name>
<dbReference type="InterPro" id="IPR027417">
    <property type="entry name" value="P-loop_NTPase"/>
</dbReference>
<feature type="non-terminal residue" evidence="1">
    <location>
        <position position="1"/>
    </location>
</feature>
<evidence type="ECO:0008006" key="2">
    <source>
        <dbReference type="Google" id="ProtNLM"/>
    </source>
</evidence>
<gene>
    <name evidence="1" type="ORF">S01H1_49952</name>
</gene>
<accession>X0XMK5</accession>
<sequence>VIAKSVEYLWEKVKRIDVIYICSNREIASQNISRLNITSEKQFSLASRLTLLPLKVEGLKKNKLNFISFTPGTSFDLHSRTGLMLERALIYHMLKKEWKLKGTGPINVFQDYASKENWRYLVKNFFKNDRKIDDDLTQSFLNALYEKITEEKSEGKPDIQARFFELCKRFRIHRKDKYIPSRDRSDVRNLIGKLRMILAQSCLDALEPDLVILDEFQRFKYLLDGQDEMSQLAQHLFNYKNEEVPTKIILLSATPYKMYTL</sequence>
<comment type="caution">
    <text evidence="1">The sequence shown here is derived from an EMBL/GenBank/DDBJ whole genome shotgun (WGS) entry which is preliminary data.</text>
</comment>
<organism evidence="1">
    <name type="scientific">marine sediment metagenome</name>
    <dbReference type="NCBI Taxonomy" id="412755"/>
    <lineage>
        <taxon>unclassified sequences</taxon>
        <taxon>metagenomes</taxon>
        <taxon>ecological metagenomes</taxon>
    </lineage>
</organism>
<dbReference type="EMBL" id="BARS01032164">
    <property type="protein sequence ID" value="GAG26196.1"/>
    <property type="molecule type" value="Genomic_DNA"/>
</dbReference>
<proteinExistence type="predicted"/>
<feature type="non-terminal residue" evidence="1">
    <location>
        <position position="261"/>
    </location>
</feature>
<dbReference type="SUPFAM" id="SSF52540">
    <property type="entry name" value="P-loop containing nucleoside triphosphate hydrolases"/>
    <property type="match status" value="1"/>
</dbReference>
<dbReference type="AlphaFoldDB" id="X0XMK5"/>
<reference evidence="1" key="1">
    <citation type="journal article" date="2014" name="Front. Microbiol.">
        <title>High frequency of phylogenetically diverse reductive dehalogenase-homologous genes in deep subseafloor sedimentary metagenomes.</title>
        <authorList>
            <person name="Kawai M."/>
            <person name="Futagami T."/>
            <person name="Toyoda A."/>
            <person name="Takaki Y."/>
            <person name="Nishi S."/>
            <person name="Hori S."/>
            <person name="Arai W."/>
            <person name="Tsubouchi T."/>
            <person name="Morono Y."/>
            <person name="Uchiyama I."/>
            <person name="Ito T."/>
            <person name="Fujiyama A."/>
            <person name="Inagaki F."/>
            <person name="Takami H."/>
        </authorList>
    </citation>
    <scope>NUCLEOTIDE SEQUENCE</scope>
    <source>
        <strain evidence="1">Expedition CK06-06</strain>
    </source>
</reference>